<accession>A0AAV0BQY9</accession>
<reference evidence="2" key="1">
    <citation type="submission" date="2022-06" db="EMBL/GenBank/DDBJ databases">
        <authorList>
            <consortium name="SYNGENTA / RWTH Aachen University"/>
        </authorList>
    </citation>
    <scope>NUCLEOTIDE SEQUENCE</scope>
</reference>
<keyword evidence="1" id="KW-1133">Transmembrane helix</keyword>
<evidence type="ECO:0000313" key="3">
    <source>
        <dbReference type="Proteomes" id="UP001153365"/>
    </source>
</evidence>
<dbReference type="AlphaFoldDB" id="A0AAV0BQY9"/>
<evidence type="ECO:0000256" key="1">
    <source>
        <dbReference type="SAM" id="Phobius"/>
    </source>
</evidence>
<dbReference type="Proteomes" id="UP001153365">
    <property type="component" value="Unassembled WGS sequence"/>
</dbReference>
<feature type="non-terminal residue" evidence="2">
    <location>
        <position position="1"/>
    </location>
</feature>
<feature type="transmembrane region" description="Helical" evidence="1">
    <location>
        <begin position="86"/>
        <end position="105"/>
    </location>
</feature>
<gene>
    <name evidence="2" type="ORF">PPACK8108_LOCUS22913</name>
</gene>
<sequence>MSYWEAADCLSLVKLHLLAGNICSSRNTAPTTPITRSLSYYLFNYSDDCHNLVSYYQRQNLNSLFFTTIFFSLLLLLLFIYLFIYFFLIFILFFYFFLFFFYLFIT</sequence>
<feature type="non-terminal residue" evidence="2">
    <location>
        <position position="106"/>
    </location>
</feature>
<keyword evidence="3" id="KW-1185">Reference proteome</keyword>
<keyword evidence="1" id="KW-0812">Transmembrane</keyword>
<evidence type="ECO:0000313" key="2">
    <source>
        <dbReference type="EMBL" id="CAH7688021.1"/>
    </source>
</evidence>
<organism evidence="2 3">
    <name type="scientific">Phakopsora pachyrhizi</name>
    <name type="common">Asian soybean rust disease fungus</name>
    <dbReference type="NCBI Taxonomy" id="170000"/>
    <lineage>
        <taxon>Eukaryota</taxon>
        <taxon>Fungi</taxon>
        <taxon>Dikarya</taxon>
        <taxon>Basidiomycota</taxon>
        <taxon>Pucciniomycotina</taxon>
        <taxon>Pucciniomycetes</taxon>
        <taxon>Pucciniales</taxon>
        <taxon>Phakopsoraceae</taxon>
        <taxon>Phakopsora</taxon>
    </lineage>
</organism>
<name>A0AAV0BQY9_PHAPC</name>
<comment type="caution">
    <text evidence="2">The sequence shown here is derived from an EMBL/GenBank/DDBJ whole genome shotgun (WGS) entry which is preliminary data.</text>
</comment>
<dbReference type="EMBL" id="CALTRL010005941">
    <property type="protein sequence ID" value="CAH7688021.1"/>
    <property type="molecule type" value="Genomic_DNA"/>
</dbReference>
<proteinExistence type="predicted"/>
<keyword evidence="1" id="KW-0472">Membrane</keyword>
<feature type="transmembrane region" description="Helical" evidence="1">
    <location>
        <begin position="61"/>
        <end position="80"/>
    </location>
</feature>
<protein>
    <submittedName>
        <fullName evidence="2">Expressed protein</fullName>
    </submittedName>
</protein>